<dbReference type="GO" id="GO:0000774">
    <property type="term" value="F:adenyl-nucleotide exchange factor activity"/>
    <property type="evidence" value="ECO:0007669"/>
    <property type="project" value="TreeGrafter"/>
</dbReference>
<dbReference type="SUPFAM" id="SSF63491">
    <property type="entry name" value="BAG domain"/>
    <property type="match status" value="1"/>
</dbReference>
<dbReference type="SMART" id="SM00264">
    <property type="entry name" value="BAG"/>
    <property type="match status" value="1"/>
</dbReference>
<dbReference type="GO" id="GO:0051087">
    <property type="term" value="F:protein-folding chaperone binding"/>
    <property type="evidence" value="ECO:0007669"/>
    <property type="project" value="InterPro"/>
</dbReference>
<dbReference type="SUPFAM" id="SSF54236">
    <property type="entry name" value="Ubiquitin-like"/>
    <property type="match status" value="1"/>
</dbReference>
<sequence length="193" mass="21536">MVTVKWGREKLSFQLPDPNTRLGDIRQTLSEYTHLPPNAFKLVHSGVVMKDDNAPISAYHLKPNSTIAIIGSADAPPSAPAQQTKQAPPPPRSEQSTINQIQSEMQTVRSTLARDLESLLYSLPQYHAAGDAQAGMNREHLRLGELLLQTLLRLDGINAEGEWQDARRERKESVREVQALLDRLDGAWQNRGN</sequence>
<comment type="caution">
    <text evidence="5">The sequence shown here is derived from an EMBL/GenBank/DDBJ whole genome shotgun (WGS) entry which is preliminary data.</text>
</comment>
<dbReference type="Pfam" id="PF00240">
    <property type="entry name" value="ubiquitin"/>
    <property type="match status" value="1"/>
</dbReference>
<dbReference type="AlphaFoldDB" id="A0A550CX51"/>
<dbReference type="InterPro" id="IPR000626">
    <property type="entry name" value="Ubiquitin-like_dom"/>
</dbReference>
<dbReference type="PANTHER" id="PTHR12329">
    <property type="entry name" value="BCL2-ASSOCIATED ATHANOGENE"/>
    <property type="match status" value="1"/>
</dbReference>
<accession>A0A550CX51</accession>
<dbReference type="EMBL" id="VDMD01000001">
    <property type="protein sequence ID" value="TRM69377.1"/>
    <property type="molecule type" value="Genomic_DNA"/>
</dbReference>
<dbReference type="Pfam" id="PF02179">
    <property type="entry name" value="BAG"/>
    <property type="match status" value="1"/>
</dbReference>
<dbReference type="Gene3D" id="3.10.20.90">
    <property type="entry name" value="Phosphatidylinositol 3-kinase Catalytic Subunit, Chain A, domain 1"/>
    <property type="match status" value="1"/>
</dbReference>
<feature type="domain" description="BAG" evidence="4">
    <location>
        <begin position="136"/>
        <end position="188"/>
    </location>
</feature>
<dbReference type="PANTHER" id="PTHR12329:SF16">
    <property type="entry name" value="BAG FAMILY MOLECULAR CHAPERONE REGULATOR 1"/>
    <property type="match status" value="1"/>
</dbReference>
<evidence type="ECO:0000313" key="6">
    <source>
        <dbReference type="Proteomes" id="UP000320762"/>
    </source>
</evidence>
<gene>
    <name evidence="5" type="ORF">BD626DRAFT_473878</name>
</gene>
<dbReference type="InterPro" id="IPR003103">
    <property type="entry name" value="BAG_domain"/>
</dbReference>
<evidence type="ECO:0000313" key="5">
    <source>
        <dbReference type="EMBL" id="TRM69377.1"/>
    </source>
</evidence>
<keyword evidence="6" id="KW-1185">Reference proteome</keyword>
<dbReference type="PROSITE" id="PS51035">
    <property type="entry name" value="BAG"/>
    <property type="match status" value="1"/>
</dbReference>
<reference evidence="5 6" key="1">
    <citation type="journal article" date="2019" name="New Phytol.">
        <title>Comparative genomics reveals unique wood-decay strategies and fruiting body development in the Schizophyllaceae.</title>
        <authorList>
            <person name="Almasi E."/>
            <person name="Sahu N."/>
            <person name="Krizsan K."/>
            <person name="Balint B."/>
            <person name="Kovacs G.M."/>
            <person name="Kiss B."/>
            <person name="Cseklye J."/>
            <person name="Drula E."/>
            <person name="Henrissat B."/>
            <person name="Nagy I."/>
            <person name="Chovatia M."/>
            <person name="Adam C."/>
            <person name="LaButti K."/>
            <person name="Lipzen A."/>
            <person name="Riley R."/>
            <person name="Grigoriev I.V."/>
            <person name="Nagy L.G."/>
        </authorList>
    </citation>
    <scope>NUCLEOTIDE SEQUENCE [LARGE SCALE GENOMIC DNA]</scope>
    <source>
        <strain evidence="5 6">NL-1724</strain>
    </source>
</reference>
<dbReference type="InterPro" id="IPR029071">
    <property type="entry name" value="Ubiquitin-like_domsf"/>
</dbReference>
<name>A0A550CX51_9AGAR</name>
<dbReference type="OrthoDB" id="417450at2759"/>
<protein>
    <recommendedName>
        <fullName evidence="7">BAG domain-containing protein</fullName>
    </recommendedName>
</protein>
<feature type="region of interest" description="Disordered" evidence="2">
    <location>
        <begin position="70"/>
        <end position="97"/>
    </location>
</feature>
<dbReference type="PROSITE" id="PS50053">
    <property type="entry name" value="UBIQUITIN_2"/>
    <property type="match status" value="1"/>
</dbReference>
<feature type="domain" description="Ubiquitin-like" evidence="3">
    <location>
        <begin position="1"/>
        <end position="70"/>
    </location>
</feature>
<dbReference type="GO" id="GO:0005634">
    <property type="term" value="C:nucleus"/>
    <property type="evidence" value="ECO:0007669"/>
    <property type="project" value="TreeGrafter"/>
</dbReference>
<evidence type="ECO:0000259" key="4">
    <source>
        <dbReference type="PROSITE" id="PS51035"/>
    </source>
</evidence>
<evidence type="ECO:0000256" key="2">
    <source>
        <dbReference type="SAM" id="MobiDB-lite"/>
    </source>
</evidence>
<dbReference type="Proteomes" id="UP000320762">
    <property type="component" value="Unassembled WGS sequence"/>
</dbReference>
<organism evidence="5 6">
    <name type="scientific">Schizophyllum amplum</name>
    <dbReference type="NCBI Taxonomy" id="97359"/>
    <lineage>
        <taxon>Eukaryota</taxon>
        <taxon>Fungi</taxon>
        <taxon>Dikarya</taxon>
        <taxon>Basidiomycota</taxon>
        <taxon>Agaricomycotina</taxon>
        <taxon>Agaricomycetes</taxon>
        <taxon>Agaricomycetidae</taxon>
        <taxon>Agaricales</taxon>
        <taxon>Schizophyllaceae</taxon>
        <taxon>Schizophyllum</taxon>
    </lineage>
</organism>
<dbReference type="STRING" id="97359.A0A550CX51"/>
<dbReference type="InterPro" id="IPR036533">
    <property type="entry name" value="BAG_dom_sf"/>
</dbReference>
<dbReference type="Gene3D" id="1.20.58.120">
    <property type="entry name" value="BAG domain"/>
    <property type="match status" value="1"/>
</dbReference>
<dbReference type="InterPro" id="IPR039773">
    <property type="entry name" value="BAG_chaperone_regulator"/>
</dbReference>
<evidence type="ECO:0000259" key="3">
    <source>
        <dbReference type="PROSITE" id="PS50053"/>
    </source>
</evidence>
<dbReference type="GO" id="GO:0050821">
    <property type="term" value="P:protein stabilization"/>
    <property type="evidence" value="ECO:0007669"/>
    <property type="project" value="TreeGrafter"/>
</dbReference>
<evidence type="ECO:0000256" key="1">
    <source>
        <dbReference type="ARBA" id="ARBA00023186"/>
    </source>
</evidence>
<proteinExistence type="predicted"/>
<evidence type="ECO:0008006" key="7">
    <source>
        <dbReference type="Google" id="ProtNLM"/>
    </source>
</evidence>
<dbReference type="GO" id="GO:0016020">
    <property type="term" value="C:membrane"/>
    <property type="evidence" value="ECO:0007669"/>
    <property type="project" value="TreeGrafter"/>
</dbReference>
<dbReference type="GO" id="GO:0005829">
    <property type="term" value="C:cytosol"/>
    <property type="evidence" value="ECO:0007669"/>
    <property type="project" value="TreeGrafter"/>
</dbReference>
<keyword evidence="1" id="KW-0143">Chaperone</keyword>
<feature type="compositionally biased region" description="Low complexity" evidence="2">
    <location>
        <begin position="70"/>
        <end position="86"/>
    </location>
</feature>